<keyword evidence="14" id="KW-1185">Reference proteome</keyword>
<dbReference type="OMA" id="NWRRYAN"/>
<comment type="subcellular location">
    <subcellularLocation>
        <location evidence="2">Golgi apparatus membrane</location>
        <topology evidence="2">Multi-pass membrane protein</topology>
    </subcellularLocation>
</comment>
<evidence type="ECO:0000256" key="9">
    <source>
        <dbReference type="ARBA" id="ARBA00023136"/>
    </source>
</evidence>
<evidence type="ECO:0000256" key="6">
    <source>
        <dbReference type="ARBA" id="ARBA00022692"/>
    </source>
</evidence>
<evidence type="ECO:0000256" key="8">
    <source>
        <dbReference type="ARBA" id="ARBA00023034"/>
    </source>
</evidence>
<evidence type="ECO:0000256" key="1">
    <source>
        <dbReference type="ARBA" id="ARBA00002978"/>
    </source>
</evidence>
<name>M7T6M0_EUTLA</name>
<evidence type="ECO:0000256" key="7">
    <source>
        <dbReference type="ARBA" id="ARBA00022989"/>
    </source>
</evidence>
<evidence type="ECO:0000256" key="11">
    <source>
        <dbReference type="SAM" id="Phobius"/>
    </source>
</evidence>
<keyword evidence="9 11" id="KW-0472">Membrane</keyword>
<evidence type="ECO:0000313" key="13">
    <source>
        <dbReference type="EMBL" id="EMR62300.1"/>
    </source>
</evidence>
<protein>
    <recommendedName>
        <fullName evidence="4">Golgi apparatus membrane protein TVP38</fullName>
    </recommendedName>
    <alternativeName>
        <fullName evidence="5">Golgi apparatus membrane protein tvp38</fullName>
    </alternativeName>
</protein>
<feature type="compositionally biased region" description="Low complexity" evidence="10">
    <location>
        <begin position="17"/>
        <end position="57"/>
    </location>
</feature>
<feature type="domain" description="VTT" evidence="12">
    <location>
        <begin position="205"/>
        <end position="320"/>
    </location>
</feature>
<accession>M7T6M0</accession>
<dbReference type="InterPro" id="IPR032816">
    <property type="entry name" value="VTT_dom"/>
</dbReference>
<dbReference type="Proteomes" id="UP000012174">
    <property type="component" value="Unassembled WGS sequence"/>
</dbReference>
<dbReference type="Pfam" id="PF09335">
    <property type="entry name" value="VTT_dom"/>
    <property type="match status" value="1"/>
</dbReference>
<dbReference type="OrthoDB" id="166803at2759"/>
<keyword evidence="7 11" id="KW-1133">Transmembrane helix</keyword>
<feature type="transmembrane region" description="Helical" evidence="11">
    <location>
        <begin position="186"/>
        <end position="216"/>
    </location>
</feature>
<dbReference type="PANTHER" id="PTHR47549">
    <property type="entry name" value="GOLGI APPARATUS MEMBRANE PROTEIN TVP38-RELATED"/>
    <property type="match status" value="1"/>
</dbReference>
<feature type="transmembrane region" description="Helical" evidence="11">
    <location>
        <begin position="146"/>
        <end position="165"/>
    </location>
</feature>
<evidence type="ECO:0000256" key="5">
    <source>
        <dbReference type="ARBA" id="ARBA00020673"/>
    </source>
</evidence>
<feature type="transmembrane region" description="Helical" evidence="11">
    <location>
        <begin position="222"/>
        <end position="240"/>
    </location>
</feature>
<comment type="function">
    <text evidence="1">Golgi membrane protein involved in vesicular trafficking and spindle migration.</text>
</comment>
<keyword evidence="6 11" id="KW-0812">Transmembrane</keyword>
<dbReference type="GO" id="GO:0016192">
    <property type="term" value="P:vesicle-mediated transport"/>
    <property type="evidence" value="ECO:0007669"/>
    <property type="project" value="TreeGrafter"/>
</dbReference>
<feature type="region of interest" description="Disordered" evidence="10">
    <location>
        <begin position="377"/>
        <end position="403"/>
    </location>
</feature>
<reference evidence="14" key="1">
    <citation type="journal article" date="2013" name="Genome Announc.">
        <title>Draft genome sequence of the grapevine dieback fungus Eutypa lata UCR-EL1.</title>
        <authorList>
            <person name="Blanco-Ulate B."/>
            <person name="Rolshausen P.E."/>
            <person name="Cantu D."/>
        </authorList>
    </citation>
    <scope>NUCLEOTIDE SEQUENCE [LARGE SCALE GENOMIC DNA]</scope>
    <source>
        <strain evidence="14">UCR-EL1</strain>
    </source>
</reference>
<feature type="compositionally biased region" description="Low complexity" evidence="10">
    <location>
        <begin position="79"/>
        <end position="92"/>
    </location>
</feature>
<feature type="transmembrane region" description="Helical" evidence="11">
    <location>
        <begin position="338"/>
        <end position="359"/>
    </location>
</feature>
<dbReference type="STRING" id="1287681.M7T6M0"/>
<evidence type="ECO:0000256" key="10">
    <source>
        <dbReference type="SAM" id="MobiDB-lite"/>
    </source>
</evidence>
<feature type="compositionally biased region" description="Polar residues" evidence="10">
    <location>
        <begin position="93"/>
        <end position="102"/>
    </location>
</feature>
<evidence type="ECO:0000259" key="12">
    <source>
        <dbReference type="Pfam" id="PF09335"/>
    </source>
</evidence>
<dbReference type="eggNOG" id="KOG3140">
    <property type="taxonomic scope" value="Eukaryota"/>
</dbReference>
<dbReference type="KEGG" id="ela:UCREL1_10772"/>
<feature type="region of interest" description="Disordered" evidence="10">
    <location>
        <begin position="437"/>
        <end position="482"/>
    </location>
</feature>
<dbReference type="GO" id="GO:0000139">
    <property type="term" value="C:Golgi membrane"/>
    <property type="evidence" value="ECO:0007669"/>
    <property type="project" value="UniProtKB-SubCell"/>
</dbReference>
<evidence type="ECO:0000256" key="4">
    <source>
        <dbReference type="ARBA" id="ARBA00013533"/>
    </source>
</evidence>
<dbReference type="PANTHER" id="PTHR47549:SF1">
    <property type="entry name" value="GOLGI APPARATUS MEMBRANE PROTEIN TVP38"/>
    <property type="match status" value="1"/>
</dbReference>
<dbReference type="InterPro" id="IPR051076">
    <property type="entry name" value="Golgi_membrane_TVP38/TMEM64"/>
</dbReference>
<dbReference type="GO" id="GO:0000022">
    <property type="term" value="P:mitotic spindle elongation"/>
    <property type="evidence" value="ECO:0007669"/>
    <property type="project" value="TreeGrafter"/>
</dbReference>
<sequence length="482" mass="50255">MPPADYSSAAQALSLPTSNLSLSPTSSSASASASSSSSASPAPSPTSRSSNPSPFRSSSHHRQNGSHSSNSHIPVPPWARSSAAAGVGPASSINSRRLSNPYSRAPRRRPAAAAALAFGQRAATWSLGALNRTARLAKGMSVAQQGLAALAGAISITLLVLFLVYSHRIFAWLAPVAEGWRALPGGWLIVFVMTCATAFPPMIGYSTCLTIAGFVYGFPGGWPIVAAATVLGSTAAFAASRTVLSRYVHRLVGADKRFVALGQVLRHDGLWVLVGLRFCPLPFSLSNGFLATIPSISPFGFALATALASPKLLIHVFVGSRLARLAESGDQMTLADRAVNYLGMLFGVAVGMIVGVLVYRRTMARAEQLAREELDATAAGGNGGNNNNNNSTSSPSSDVNYGDLEEGILGGQLRLDDEDDQAAIMSEDDISLWAQEGVSDSVLGKDDDDEVVGGPYRDSSSTDSGGGRYRDEVEGGGGRRHS</sequence>
<gene>
    <name evidence="13" type="ORF">UCREL1_10772</name>
</gene>
<evidence type="ECO:0000256" key="2">
    <source>
        <dbReference type="ARBA" id="ARBA00004653"/>
    </source>
</evidence>
<dbReference type="EMBL" id="KB707451">
    <property type="protein sequence ID" value="EMR62300.1"/>
    <property type="molecule type" value="Genomic_DNA"/>
</dbReference>
<feature type="region of interest" description="Disordered" evidence="10">
    <location>
        <begin position="17"/>
        <end position="104"/>
    </location>
</feature>
<dbReference type="AlphaFoldDB" id="M7T6M0"/>
<evidence type="ECO:0000256" key="3">
    <source>
        <dbReference type="ARBA" id="ARBA00008640"/>
    </source>
</evidence>
<organism evidence="13 14">
    <name type="scientific">Eutypa lata (strain UCR-EL1)</name>
    <name type="common">Grapevine dieback disease fungus</name>
    <name type="synonym">Eutypa armeniacae</name>
    <dbReference type="NCBI Taxonomy" id="1287681"/>
    <lineage>
        <taxon>Eukaryota</taxon>
        <taxon>Fungi</taxon>
        <taxon>Dikarya</taxon>
        <taxon>Ascomycota</taxon>
        <taxon>Pezizomycotina</taxon>
        <taxon>Sordariomycetes</taxon>
        <taxon>Xylariomycetidae</taxon>
        <taxon>Xylariales</taxon>
        <taxon>Diatrypaceae</taxon>
        <taxon>Eutypa</taxon>
    </lineage>
</organism>
<keyword evidence="8" id="KW-0333">Golgi apparatus</keyword>
<comment type="similarity">
    <text evidence="3">Belongs to the TVP38/TMEM64 family.</text>
</comment>
<proteinExistence type="inferred from homology"/>
<dbReference type="HOGENOM" id="CLU_041954_0_0_1"/>
<evidence type="ECO:0000313" key="14">
    <source>
        <dbReference type="Proteomes" id="UP000012174"/>
    </source>
</evidence>